<dbReference type="InterPro" id="IPR011704">
    <property type="entry name" value="ATPase_dyneun-rel_AAA"/>
</dbReference>
<sequence>MTIKDAKQQVLDSIKAYLEKDEFGEYKISIEHQRPCFLLGPPGIGKTAIMDQIAQETGVNLISYSMAHQTRESAMGLPVIVERNFVGADVKVSEYTMSEIIANIYYTMEQTHIREGILFLDEINCVSESLAPIMLQFLQYKIFGLHQIPPGWVIVTAGNPPQFNKSVNEFDIVTWDRFKKVEIDAEFLCWKEYAYYGGVHPSIIAFLELHPTLFYEIDATDRHNYKIITARAWEDLSEMIQLYESAGMAVTLELVGQYLQDHDVAPMFYEFYCKFNELREVYDPDDLLDGNITQAAVDRAAKADIEEAVALMNLLMDGVTYTMRTTIQMEKMIRQIHPKLEDILIKINEGLSCRQIIAEHIMTTRKNLDMAVKARIISPSNKKIQHWIIHNLEAYMDKCTNEGRDNKQRCTIIIQNAFTNLLNGAKNVTSQSMSGLKNMFVFMEAAYGAESPVMKKLLEELTVNCHTTDFIKKYGSDEFYRLLGQPAVAPTYNNMYELNLEDCLKFEQQQ</sequence>
<name>A0A1I1FUV0_RUMAL</name>
<evidence type="ECO:0000259" key="1">
    <source>
        <dbReference type="Pfam" id="PF07728"/>
    </source>
</evidence>
<dbReference type="eggNOG" id="COG0714">
    <property type="taxonomic scope" value="Bacteria"/>
</dbReference>
<evidence type="ECO:0000313" key="2">
    <source>
        <dbReference type="EMBL" id="SFC03227.1"/>
    </source>
</evidence>
<dbReference type="CDD" id="cd00009">
    <property type="entry name" value="AAA"/>
    <property type="match status" value="1"/>
</dbReference>
<dbReference type="Gene3D" id="3.40.50.300">
    <property type="entry name" value="P-loop containing nucleotide triphosphate hydrolases"/>
    <property type="match status" value="1"/>
</dbReference>
<dbReference type="RefSeq" id="WP_074960491.1">
    <property type="nucleotide sequence ID" value="NZ_FOKQ01000006.1"/>
</dbReference>
<protein>
    <submittedName>
        <fullName evidence="2">AAA domain (Dynein-related subfamily)</fullName>
    </submittedName>
</protein>
<dbReference type="OrthoDB" id="9808317at2"/>
<dbReference type="Pfam" id="PF07728">
    <property type="entry name" value="AAA_5"/>
    <property type="match status" value="1"/>
</dbReference>
<dbReference type="GO" id="GO:0016887">
    <property type="term" value="F:ATP hydrolysis activity"/>
    <property type="evidence" value="ECO:0007669"/>
    <property type="project" value="InterPro"/>
</dbReference>
<evidence type="ECO:0000313" key="3">
    <source>
        <dbReference type="Proteomes" id="UP000182192"/>
    </source>
</evidence>
<organism evidence="2 3">
    <name type="scientific">Ruminococcus albus</name>
    <dbReference type="NCBI Taxonomy" id="1264"/>
    <lineage>
        <taxon>Bacteria</taxon>
        <taxon>Bacillati</taxon>
        <taxon>Bacillota</taxon>
        <taxon>Clostridia</taxon>
        <taxon>Eubacteriales</taxon>
        <taxon>Oscillospiraceae</taxon>
        <taxon>Ruminococcus</taxon>
    </lineage>
</organism>
<dbReference type="SUPFAM" id="SSF52540">
    <property type="entry name" value="P-loop containing nucleoside triphosphate hydrolases"/>
    <property type="match status" value="1"/>
</dbReference>
<accession>A0A1I1FUV0</accession>
<dbReference type="AlphaFoldDB" id="A0A1I1FUV0"/>
<dbReference type="GO" id="GO:0005524">
    <property type="term" value="F:ATP binding"/>
    <property type="evidence" value="ECO:0007669"/>
    <property type="project" value="InterPro"/>
</dbReference>
<dbReference type="InterPro" id="IPR027417">
    <property type="entry name" value="P-loop_NTPase"/>
</dbReference>
<dbReference type="EMBL" id="FOKQ01000006">
    <property type="protein sequence ID" value="SFC03227.1"/>
    <property type="molecule type" value="Genomic_DNA"/>
</dbReference>
<feature type="domain" description="ATPase dynein-related AAA" evidence="1">
    <location>
        <begin position="36"/>
        <end position="178"/>
    </location>
</feature>
<reference evidence="2 3" key="1">
    <citation type="submission" date="2016-10" db="EMBL/GenBank/DDBJ databases">
        <authorList>
            <person name="de Groot N.N."/>
        </authorList>
    </citation>
    <scope>NUCLEOTIDE SEQUENCE [LARGE SCALE GENOMIC DNA]</scope>
    <source>
        <strain evidence="2 3">AR67</strain>
    </source>
</reference>
<proteinExistence type="predicted"/>
<gene>
    <name evidence="2" type="ORF">SAMN02910406_01028</name>
</gene>
<dbReference type="Proteomes" id="UP000182192">
    <property type="component" value="Unassembled WGS sequence"/>
</dbReference>